<feature type="region of interest" description="Disordered" evidence="3">
    <location>
        <begin position="1"/>
        <end position="37"/>
    </location>
</feature>
<evidence type="ECO:0000256" key="3">
    <source>
        <dbReference type="SAM" id="MobiDB-lite"/>
    </source>
</evidence>
<evidence type="ECO:0000256" key="1">
    <source>
        <dbReference type="ARBA" id="ARBA00022737"/>
    </source>
</evidence>
<dbReference type="InterPro" id="IPR011990">
    <property type="entry name" value="TPR-like_helical_dom_sf"/>
</dbReference>
<dbReference type="PANTHER" id="PTHR11242:SF0">
    <property type="entry name" value="TPR_REGION DOMAIN-CONTAINING PROTEIN"/>
    <property type="match status" value="1"/>
</dbReference>
<evidence type="ECO:0000313" key="4">
    <source>
        <dbReference type="EMBL" id="CAD9233543.1"/>
    </source>
</evidence>
<organism evidence="4">
    <name type="scientific">Compsopogon caeruleus</name>
    <dbReference type="NCBI Taxonomy" id="31354"/>
    <lineage>
        <taxon>Eukaryota</taxon>
        <taxon>Rhodophyta</taxon>
        <taxon>Compsopogonophyceae</taxon>
        <taxon>Compsopogonales</taxon>
        <taxon>Compsopogonaceae</taxon>
        <taxon>Compsopogon</taxon>
    </lineage>
</organism>
<evidence type="ECO:0008006" key="5">
    <source>
        <dbReference type="Google" id="ProtNLM"/>
    </source>
</evidence>
<gene>
    <name evidence="4" type="ORF">CCAE0312_LOCUS5629</name>
</gene>
<sequence length="262" mass="30077">MSETTLDQTEGSRNEAVDPSLEEGTDDDTVSSAVDSFPPISIDEKLTNSERFKAEGNAWVGQREYAKAKKSYDNAFVHLFTSKEEWETILSAQDKDRINRFKVPLHLNRGLCRMKLDDLENALWDLSESLRLDDTNVKGRYRRGLVKIEMADRMMKKEEEGKYWDIDRVQTLIDEAKKDLLAAVNGAPRDRNIREALGRLKPLENRLGQFRVQYKTQQRELFSGFLKASATEATDTGDEEDHQEEPQRLPMPPLELVSVPEL</sequence>
<name>A0A7S1TEG4_9RHOD</name>
<keyword evidence="2" id="KW-0802">TPR repeat</keyword>
<reference evidence="4" key="1">
    <citation type="submission" date="2021-01" db="EMBL/GenBank/DDBJ databases">
        <authorList>
            <person name="Corre E."/>
            <person name="Pelletier E."/>
            <person name="Niang G."/>
            <person name="Scheremetjew M."/>
            <person name="Finn R."/>
            <person name="Kale V."/>
            <person name="Holt S."/>
            <person name="Cochrane G."/>
            <person name="Meng A."/>
            <person name="Brown T."/>
            <person name="Cohen L."/>
        </authorList>
    </citation>
    <scope>NUCLEOTIDE SEQUENCE</scope>
    <source>
        <strain evidence="4">SAG 36.94</strain>
    </source>
</reference>
<evidence type="ECO:0000256" key="2">
    <source>
        <dbReference type="ARBA" id="ARBA00022803"/>
    </source>
</evidence>
<dbReference type="InterPro" id="IPR039663">
    <property type="entry name" value="AIP/AIPL1/TTC9"/>
</dbReference>
<dbReference type="SUPFAM" id="SSF48452">
    <property type="entry name" value="TPR-like"/>
    <property type="match status" value="1"/>
</dbReference>
<dbReference type="PANTHER" id="PTHR11242">
    <property type="entry name" value="ARYL HYDROCARBON RECEPTOR INTERACTING PROTEIN RELATED"/>
    <property type="match status" value="1"/>
</dbReference>
<dbReference type="Gene3D" id="1.25.40.10">
    <property type="entry name" value="Tetratricopeptide repeat domain"/>
    <property type="match status" value="1"/>
</dbReference>
<feature type="region of interest" description="Disordered" evidence="3">
    <location>
        <begin position="229"/>
        <end position="262"/>
    </location>
</feature>
<accession>A0A7S1TEG4</accession>
<dbReference type="AlphaFoldDB" id="A0A7S1TEG4"/>
<protein>
    <recommendedName>
        <fullName evidence="5">Peptidylprolyl isomerase</fullName>
    </recommendedName>
</protein>
<keyword evidence="1" id="KW-0677">Repeat</keyword>
<dbReference type="EMBL" id="HBGH01010221">
    <property type="protein sequence ID" value="CAD9233543.1"/>
    <property type="molecule type" value="Transcribed_RNA"/>
</dbReference>
<proteinExistence type="predicted"/>
<feature type="compositionally biased region" description="Acidic residues" evidence="3">
    <location>
        <begin position="20"/>
        <end position="29"/>
    </location>
</feature>